<keyword evidence="4" id="KW-0337">GPI-anchor biosynthesis</keyword>
<evidence type="ECO:0000256" key="2">
    <source>
        <dbReference type="ARBA" id="ARBA00004687"/>
    </source>
</evidence>
<proteinExistence type="inferred from homology"/>
<protein>
    <submittedName>
        <fullName evidence="12">GPI transamidase component</fullName>
    </submittedName>
</protein>
<comment type="similarity">
    <text evidence="3">Belongs to the PIGS family.</text>
</comment>
<sequence>MGQHYRVINIDKQQYFKMKRHDYVVHEMIDHLQEPGYKHMLEMALLSLNFSSKNNAPTTRLNPSVDSSESCSSTGEEEYDEDESCDDEQSGHVSSISSCDSPSPPSLSVQSLPGQFSESLERLRHAPPGLLLGTWCGDRIALLGEDTTLPQTVFTSAECKEIQEYVHQKFAFNWQFQQNQLVRFLDEKYKPVLRSQFPTDRALSAWYRHLFSRQNQTHHLILNLDKIEYLDPKAFDETKTFVGQFATPMTNTNVTMIESGDVMQGLLSLLFYSTVHGEDEFEEFGEGAWAGNRLAIMEKHAVDGIADWKDIIAVATIHSKKSLPEAFEFQFQKWKGKSHRFHLQTPSKEHLILILTKLKTGQEGHHHQMALDKATITSRDRTRQLVLLSVWAVVLLGLPLWWKTTRVYRAELPYEDIEQWNGWKTCQPKFPISINIHLSDKEQLHGGEDNSVLPAISDQIVQELRKSGVSGNTFNIHFRTDQSWSGSEEQDIKDRPSSVPGTYNFYISPSNVTNVSIKSRRQGFIQVSSWNKDQIVDTVVDTVEAIFKSEEKTIAQLLNNAIDNQATEKVKDQLKAVKYAPGYQLTFSLFSGDASNGVREWKMQEAINTYLAPFLKSMSAISKFTVESQIQHYASLTFPPQLDTELKEYYLTPEALPQFINAAEWSLASTVSSLPSLNFLIYIPKPSESPLVIKNGPLSPRSVTNSFLIPRWGGVTILNRDSSISTAHPNFITLQELEPIMKVFLTQLRDLMGLADLSSQSTALPITFHKTANEAPTAWELDSLLRRRSAENIVDSLATLRSLARLVAGTPNMVVLDHIQKDVVDALKDIGQSCHSLGQQEFVEALESSRDALVKAETAFFDPTMVSMLYFPDEHKYAIYMPLFVPISVPLVMVLLREVKKWKESKAAAAKAAKEADKAKTE</sequence>
<evidence type="ECO:0000256" key="1">
    <source>
        <dbReference type="ARBA" id="ARBA00004477"/>
    </source>
</evidence>
<comment type="subcellular location">
    <subcellularLocation>
        <location evidence="1">Endoplasmic reticulum membrane</location>
        <topology evidence="1">Multi-pass membrane protein</topology>
    </subcellularLocation>
</comment>
<gene>
    <name evidence="12" type="primary">GPI17</name>
    <name evidence="12" type="ORF">BG011_004407</name>
</gene>
<accession>A0A9P6QHG2</accession>
<organism evidence="12 13">
    <name type="scientific">Mortierella polycephala</name>
    <dbReference type="NCBI Taxonomy" id="41804"/>
    <lineage>
        <taxon>Eukaryota</taxon>
        <taxon>Fungi</taxon>
        <taxon>Fungi incertae sedis</taxon>
        <taxon>Mucoromycota</taxon>
        <taxon>Mortierellomycotina</taxon>
        <taxon>Mortierellomycetes</taxon>
        <taxon>Mortierellales</taxon>
        <taxon>Mortierellaceae</taxon>
        <taxon>Mortierella</taxon>
    </lineage>
</organism>
<dbReference type="EMBL" id="JAAAJA010000029">
    <property type="protein sequence ID" value="KAG0265616.1"/>
    <property type="molecule type" value="Genomic_DNA"/>
</dbReference>
<feature type="compositionally biased region" description="Low complexity" evidence="10">
    <location>
        <begin position="64"/>
        <end position="74"/>
    </location>
</feature>
<comment type="pathway">
    <text evidence="2">Glycolipid biosynthesis; glycosylphosphatidylinositol-anchor biosynthesis.</text>
</comment>
<evidence type="ECO:0000256" key="6">
    <source>
        <dbReference type="ARBA" id="ARBA00022824"/>
    </source>
</evidence>
<name>A0A9P6QHG2_9FUNG</name>
<evidence type="ECO:0000313" key="13">
    <source>
        <dbReference type="Proteomes" id="UP000726737"/>
    </source>
</evidence>
<dbReference type="PANTHER" id="PTHR21072">
    <property type="entry name" value="GPI TRANSAMIDASE COMPONENT PIG-S"/>
    <property type="match status" value="1"/>
</dbReference>
<evidence type="ECO:0000256" key="5">
    <source>
        <dbReference type="ARBA" id="ARBA00022692"/>
    </source>
</evidence>
<feature type="region of interest" description="Disordered" evidence="10">
    <location>
        <begin position="56"/>
        <end position="112"/>
    </location>
</feature>
<feature type="transmembrane region" description="Helical" evidence="11">
    <location>
        <begin position="385"/>
        <end position="402"/>
    </location>
</feature>
<evidence type="ECO:0000256" key="11">
    <source>
        <dbReference type="SAM" id="Phobius"/>
    </source>
</evidence>
<feature type="transmembrane region" description="Helical" evidence="11">
    <location>
        <begin position="877"/>
        <end position="896"/>
    </location>
</feature>
<evidence type="ECO:0000256" key="4">
    <source>
        <dbReference type="ARBA" id="ARBA00022502"/>
    </source>
</evidence>
<dbReference type="GO" id="GO:0016255">
    <property type="term" value="P:attachment of GPI anchor to protein"/>
    <property type="evidence" value="ECO:0007669"/>
    <property type="project" value="InterPro"/>
</dbReference>
<dbReference type="InterPro" id="IPR019540">
    <property type="entry name" value="PtdIno-glycan_biosynth_class_S"/>
</dbReference>
<keyword evidence="5 11" id="KW-0812">Transmembrane</keyword>
<comment type="caution">
    <text evidence="12">The sequence shown here is derived from an EMBL/GenBank/DDBJ whole genome shotgun (WGS) entry which is preliminary data.</text>
</comment>
<evidence type="ECO:0000256" key="7">
    <source>
        <dbReference type="ARBA" id="ARBA00022989"/>
    </source>
</evidence>
<evidence type="ECO:0000313" key="12">
    <source>
        <dbReference type="EMBL" id="KAG0265616.1"/>
    </source>
</evidence>
<evidence type="ECO:0000256" key="8">
    <source>
        <dbReference type="ARBA" id="ARBA00023136"/>
    </source>
</evidence>
<keyword evidence="7 11" id="KW-1133">Transmembrane helix</keyword>
<dbReference type="GO" id="GO:0042765">
    <property type="term" value="C:GPI-anchor transamidase complex"/>
    <property type="evidence" value="ECO:0007669"/>
    <property type="project" value="InterPro"/>
</dbReference>
<evidence type="ECO:0000256" key="3">
    <source>
        <dbReference type="ARBA" id="ARBA00005316"/>
    </source>
</evidence>
<dbReference type="PANTHER" id="PTHR21072:SF13">
    <property type="entry name" value="GPI TRANSAMIDASE COMPONENT PIG-S"/>
    <property type="match status" value="1"/>
</dbReference>
<evidence type="ECO:0000256" key="10">
    <source>
        <dbReference type="SAM" id="MobiDB-lite"/>
    </source>
</evidence>
<keyword evidence="13" id="KW-1185">Reference proteome</keyword>
<dbReference type="GO" id="GO:0006506">
    <property type="term" value="P:GPI anchor biosynthetic process"/>
    <property type="evidence" value="ECO:0007669"/>
    <property type="project" value="UniProtKB-KW"/>
</dbReference>
<keyword evidence="9" id="KW-0325">Glycoprotein</keyword>
<dbReference type="Pfam" id="PF10510">
    <property type="entry name" value="PIG-S"/>
    <property type="match status" value="1"/>
</dbReference>
<dbReference type="Proteomes" id="UP000726737">
    <property type="component" value="Unassembled WGS sequence"/>
</dbReference>
<keyword evidence="8 11" id="KW-0472">Membrane</keyword>
<feature type="compositionally biased region" description="Low complexity" evidence="10">
    <location>
        <begin position="94"/>
        <end position="112"/>
    </location>
</feature>
<dbReference type="OrthoDB" id="28748at2759"/>
<dbReference type="AlphaFoldDB" id="A0A9P6QHG2"/>
<reference evidence="12" key="1">
    <citation type="journal article" date="2020" name="Fungal Divers.">
        <title>Resolving the Mortierellaceae phylogeny through synthesis of multi-gene phylogenetics and phylogenomics.</title>
        <authorList>
            <person name="Vandepol N."/>
            <person name="Liber J."/>
            <person name="Desiro A."/>
            <person name="Na H."/>
            <person name="Kennedy M."/>
            <person name="Barry K."/>
            <person name="Grigoriev I.V."/>
            <person name="Miller A.N."/>
            <person name="O'Donnell K."/>
            <person name="Stajich J.E."/>
            <person name="Bonito G."/>
        </authorList>
    </citation>
    <scope>NUCLEOTIDE SEQUENCE</scope>
    <source>
        <strain evidence="12">KOD948</strain>
    </source>
</reference>
<evidence type="ECO:0000256" key="9">
    <source>
        <dbReference type="ARBA" id="ARBA00023180"/>
    </source>
</evidence>
<keyword evidence="6" id="KW-0256">Endoplasmic reticulum</keyword>
<feature type="compositionally biased region" description="Acidic residues" evidence="10">
    <location>
        <begin position="75"/>
        <end position="88"/>
    </location>
</feature>